<dbReference type="EMBL" id="CP066167">
    <property type="protein sequence ID" value="QQD19225.1"/>
    <property type="molecule type" value="Genomic_DNA"/>
</dbReference>
<dbReference type="Proteomes" id="UP000596063">
    <property type="component" value="Chromosome"/>
</dbReference>
<keyword evidence="2" id="KW-1185">Reference proteome</keyword>
<evidence type="ECO:0000313" key="2">
    <source>
        <dbReference type="Proteomes" id="UP000596063"/>
    </source>
</evidence>
<reference evidence="1 2" key="1">
    <citation type="submission" date="2020-12" db="EMBL/GenBank/DDBJ databases">
        <authorList>
            <person name="Shan Y."/>
        </authorList>
    </citation>
    <scope>NUCLEOTIDE SEQUENCE [LARGE SCALE GENOMIC DNA]</scope>
    <source>
        <strain evidence="2">csc3.9</strain>
    </source>
</reference>
<accession>A0A7T4R2H1</accession>
<sequence length="111" mass="12666">MTVKDLLKLWEQTAGGTLTADTYEVRLPIKDAARLQALAELYPRRSVEELISDLLSASLDELESVMPYIRGDKVVATDEMGDPMYEDVGPTPRYLDLTDKYLSKYKRQDQH</sequence>
<organism evidence="1 2">
    <name type="scientific">Spongiibacter nanhainus</name>
    <dbReference type="NCBI Taxonomy" id="2794344"/>
    <lineage>
        <taxon>Bacteria</taxon>
        <taxon>Pseudomonadati</taxon>
        <taxon>Pseudomonadota</taxon>
        <taxon>Gammaproteobacteria</taxon>
        <taxon>Cellvibrionales</taxon>
        <taxon>Spongiibacteraceae</taxon>
        <taxon>Spongiibacter</taxon>
    </lineage>
</organism>
<dbReference type="KEGG" id="snan:I6N98_05060"/>
<proteinExistence type="predicted"/>
<dbReference type="RefSeq" id="WP_198570710.1">
    <property type="nucleotide sequence ID" value="NZ_CP066167.1"/>
</dbReference>
<evidence type="ECO:0000313" key="1">
    <source>
        <dbReference type="EMBL" id="QQD19225.1"/>
    </source>
</evidence>
<dbReference type="AlphaFoldDB" id="A0A7T4R2H1"/>
<gene>
    <name evidence="1" type="ORF">I6N98_05060</name>
</gene>
<protein>
    <submittedName>
        <fullName evidence="1">Type 1 pili tip component</fullName>
    </submittedName>
</protein>
<name>A0A7T4R2H1_9GAMM</name>